<comment type="caution">
    <text evidence="1">The sequence shown here is derived from an EMBL/GenBank/DDBJ whole genome shotgun (WGS) entry which is preliminary data.</text>
</comment>
<evidence type="ECO:0000313" key="2">
    <source>
        <dbReference type="Proteomes" id="UP000092555"/>
    </source>
</evidence>
<reference evidence="1 2" key="1">
    <citation type="submission" date="2016-05" db="EMBL/GenBank/DDBJ databases">
        <title>Comparative genomics of biotechnologically important yeasts.</title>
        <authorList>
            <consortium name="DOE Joint Genome Institute"/>
            <person name="Riley R."/>
            <person name="Haridas S."/>
            <person name="Wolfe K.H."/>
            <person name="Lopes M.R."/>
            <person name="Hittinger C.T."/>
            <person name="Goker M."/>
            <person name="Salamov A."/>
            <person name="Wisecaver J."/>
            <person name="Long T.M."/>
            <person name="Aerts A.L."/>
            <person name="Barry K."/>
            <person name="Choi C."/>
            <person name="Clum A."/>
            <person name="Coughlan A.Y."/>
            <person name="Deshpande S."/>
            <person name="Douglass A.P."/>
            <person name="Hanson S.J."/>
            <person name="Klenk H.-P."/>
            <person name="LaButti K."/>
            <person name="Lapidus A."/>
            <person name="Lindquist E."/>
            <person name="Lipzen A."/>
            <person name="Meier-kolthoff J.P."/>
            <person name="Ohm R.A."/>
            <person name="Otillar R.P."/>
            <person name="Pangilinan J."/>
            <person name="Peng Y."/>
            <person name="Rokas A."/>
            <person name="Rosa C.A."/>
            <person name="Scheuner C."/>
            <person name="Sibirny A.A."/>
            <person name="Slot J.C."/>
            <person name="Stielow J.B."/>
            <person name="Sun H."/>
            <person name="Kurtzman C.P."/>
            <person name="Blackwell M."/>
            <person name="Grigoriev I.V."/>
            <person name="Jeffries T.W."/>
        </authorList>
    </citation>
    <scope>NUCLEOTIDE SEQUENCE [LARGE SCALE GENOMIC DNA]</scope>
    <source>
        <strain evidence="1 2">NRRL YB-4993</strain>
    </source>
</reference>
<sequence length="171" mass="19226">MPRVYWRSAGHFSARHVCYTNGSCEADTKNKLSALLYIISCREKSNVVCVWSNNGGCRKEDPASAHFVGMIVEWLLYLEAGEAGLGSASNTRGVWRRIQEKRIVTCSPRRATQAQPRRLPLRGAATVVASEEHFLTKQSMQTRVSMPTKRTHQFPAPSFIFTHLLPGHGRR</sequence>
<proteinExistence type="predicted"/>
<gene>
    <name evidence="1" type="ORF">METBIDRAFT_202570</name>
</gene>
<dbReference type="GeneID" id="30027924"/>
<protein>
    <submittedName>
        <fullName evidence="1">Uncharacterized protein</fullName>
    </submittedName>
</protein>
<name>A0A1A0H9J1_9ASCO</name>
<dbReference type="EMBL" id="LXTC01000004">
    <property type="protein sequence ID" value="OBA20660.1"/>
    <property type="molecule type" value="Genomic_DNA"/>
</dbReference>
<organism evidence="1 2">
    <name type="scientific">Metschnikowia bicuspidata var. bicuspidata NRRL YB-4993</name>
    <dbReference type="NCBI Taxonomy" id="869754"/>
    <lineage>
        <taxon>Eukaryota</taxon>
        <taxon>Fungi</taxon>
        <taxon>Dikarya</taxon>
        <taxon>Ascomycota</taxon>
        <taxon>Saccharomycotina</taxon>
        <taxon>Pichiomycetes</taxon>
        <taxon>Metschnikowiaceae</taxon>
        <taxon>Metschnikowia</taxon>
    </lineage>
</organism>
<keyword evidence="2" id="KW-1185">Reference proteome</keyword>
<dbReference type="AlphaFoldDB" id="A0A1A0H9J1"/>
<dbReference type="RefSeq" id="XP_018711182.1">
    <property type="nucleotide sequence ID" value="XM_018854948.1"/>
</dbReference>
<dbReference type="Proteomes" id="UP000092555">
    <property type="component" value="Unassembled WGS sequence"/>
</dbReference>
<accession>A0A1A0H9J1</accession>
<evidence type="ECO:0000313" key="1">
    <source>
        <dbReference type="EMBL" id="OBA20660.1"/>
    </source>
</evidence>